<feature type="domain" description="Glucose-methanol-choline oxidoreductase N-terminal" evidence="6">
    <location>
        <begin position="542"/>
        <end position="556"/>
    </location>
</feature>
<dbReference type="InterPro" id="IPR032466">
    <property type="entry name" value="Metal_Hydrolase"/>
</dbReference>
<dbReference type="PANTHER" id="PTHR10060">
    <property type="entry name" value="TATD FAMILY DEOXYRIBONUCLEASE"/>
    <property type="match status" value="1"/>
</dbReference>
<evidence type="ECO:0000256" key="3">
    <source>
        <dbReference type="ARBA" id="ARBA00022722"/>
    </source>
</evidence>
<dbReference type="eggNOG" id="KOG1238">
    <property type="taxonomic scope" value="Eukaryota"/>
</dbReference>
<dbReference type="InterPro" id="IPR018228">
    <property type="entry name" value="DNase_TatD-rel_CS"/>
</dbReference>
<name>V5HZP9_BYSSN</name>
<comment type="caution">
    <text evidence="7">The sequence shown here is derived from an EMBL/GenBank/DDBJ whole genome shotgun (WGS) entry which is preliminary data.</text>
</comment>
<keyword evidence="4" id="KW-0479">Metal-binding</keyword>
<dbReference type="SUPFAM" id="SSF51905">
    <property type="entry name" value="FAD/NAD(P)-binding domain"/>
    <property type="match status" value="1"/>
</dbReference>
<dbReference type="GO" id="GO:0050660">
    <property type="term" value="F:flavin adenine dinucleotide binding"/>
    <property type="evidence" value="ECO:0007669"/>
    <property type="project" value="InterPro"/>
</dbReference>
<dbReference type="AlphaFoldDB" id="V5HZP9"/>
<evidence type="ECO:0000313" key="7">
    <source>
        <dbReference type="EMBL" id="GAD95535.1"/>
    </source>
</evidence>
<dbReference type="InterPro" id="IPR050891">
    <property type="entry name" value="TatD-type_Hydrolase"/>
</dbReference>
<dbReference type="FunFam" id="3.20.20.140:FF:000072">
    <property type="entry name" value="Hydrolase, TatD family protein"/>
    <property type="match status" value="1"/>
</dbReference>
<evidence type="ECO:0000259" key="6">
    <source>
        <dbReference type="PROSITE" id="PS00624"/>
    </source>
</evidence>
<evidence type="ECO:0000256" key="1">
    <source>
        <dbReference type="ARBA" id="ARBA00009275"/>
    </source>
</evidence>
<dbReference type="SUPFAM" id="SSF54373">
    <property type="entry name" value="FAD-linked reductases, C-terminal domain"/>
    <property type="match status" value="1"/>
</dbReference>
<dbReference type="OrthoDB" id="6079689at2759"/>
<dbReference type="Gene3D" id="3.50.50.60">
    <property type="entry name" value="FAD/NAD(P)-binding domain"/>
    <property type="match status" value="1"/>
</dbReference>
<dbReference type="Pfam" id="PF00732">
    <property type="entry name" value="GMC_oxred_N"/>
    <property type="match status" value="1"/>
</dbReference>
<dbReference type="CDD" id="cd01310">
    <property type="entry name" value="TatD_DNAse"/>
    <property type="match status" value="1"/>
</dbReference>
<dbReference type="GO" id="GO:0008296">
    <property type="term" value="F:3'-5'-DNA exonuclease activity"/>
    <property type="evidence" value="ECO:0007669"/>
    <property type="project" value="TreeGrafter"/>
</dbReference>
<dbReference type="InterPro" id="IPR001130">
    <property type="entry name" value="TatD-like"/>
</dbReference>
<dbReference type="Pfam" id="PF05199">
    <property type="entry name" value="GMC_oxred_C"/>
    <property type="match status" value="1"/>
</dbReference>
<dbReference type="GO" id="GO:0046872">
    <property type="term" value="F:metal ion binding"/>
    <property type="evidence" value="ECO:0007669"/>
    <property type="project" value="UniProtKB-KW"/>
</dbReference>
<proteinExistence type="inferred from homology"/>
<evidence type="ECO:0000256" key="5">
    <source>
        <dbReference type="ARBA" id="ARBA00022801"/>
    </source>
</evidence>
<dbReference type="Gene3D" id="3.20.20.140">
    <property type="entry name" value="Metal-dependent hydrolases"/>
    <property type="match status" value="1"/>
</dbReference>
<organism evidence="7 8">
    <name type="scientific">Byssochlamys spectabilis (strain No. 5 / NBRC 109023)</name>
    <name type="common">Paecilomyces variotii</name>
    <dbReference type="NCBI Taxonomy" id="1356009"/>
    <lineage>
        <taxon>Eukaryota</taxon>
        <taxon>Fungi</taxon>
        <taxon>Dikarya</taxon>
        <taxon>Ascomycota</taxon>
        <taxon>Pezizomycotina</taxon>
        <taxon>Eurotiomycetes</taxon>
        <taxon>Eurotiomycetidae</taxon>
        <taxon>Eurotiales</taxon>
        <taxon>Thermoascaceae</taxon>
        <taxon>Paecilomyces</taxon>
    </lineage>
</organism>
<dbReference type="SUPFAM" id="SSF51556">
    <property type="entry name" value="Metallo-dependent hydrolases"/>
    <property type="match status" value="1"/>
</dbReference>
<dbReference type="InterPro" id="IPR007867">
    <property type="entry name" value="GMC_OxRtase_C"/>
</dbReference>
<dbReference type="GO" id="GO:0016614">
    <property type="term" value="F:oxidoreductase activity, acting on CH-OH group of donors"/>
    <property type="evidence" value="ECO:0007669"/>
    <property type="project" value="InterPro"/>
</dbReference>
<keyword evidence="8" id="KW-1185">Reference proteome</keyword>
<keyword evidence="5" id="KW-0378">Hydrolase</keyword>
<dbReference type="PANTHER" id="PTHR10060:SF15">
    <property type="entry name" value="DEOXYRIBONUCLEASE TATDN1"/>
    <property type="match status" value="1"/>
</dbReference>
<dbReference type="HOGENOM" id="CLU_325400_0_0_1"/>
<dbReference type="Gene3D" id="3.30.560.10">
    <property type="entry name" value="Glucose Oxidase, domain 3"/>
    <property type="match status" value="1"/>
</dbReference>
<dbReference type="GO" id="GO:0005829">
    <property type="term" value="C:cytosol"/>
    <property type="evidence" value="ECO:0007669"/>
    <property type="project" value="TreeGrafter"/>
</dbReference>
<dbReference type="eggNOG" id="KOG3020">
    <property type="taxonomic scope" value="Eukaryota"/>
</dbReference>
<gene>
    <name evidence="7" type="ORF">PVAR5_4178</name>
</gene>
<comment type="similarity">
    <text evidence="1">Belongs to the metallo-dependent hydrolases superfamily. TatD-type hydrolase family.</text>
</comment>
<dbReference type="PROSITE" id="PS00624">
    <property type="entry name" value="GMC_OXRED_2"/>
    <property type="match status" value="1"/>
</dbReference>
<dbReference type="Pfam" id="PF01026">
    <property type="entry name" value="TatD_DNase"/>
    <property type="match status" value="1"/>
</dbReference>
<dbReference type="Proteomes" id="UP000018001">
    <property type="component" value="Unassembled WGS sequence"/>
</dbReference>
<reference evidence="8" key="1">
    <citation type="journal article" date="2014" name="Genome Announc.">
        <title>Draft genome sequence of the formaldehyde-resistant fungus Byssochlamys spectabilis No. 5 (anamorph Paecilomyces variotii No. 5) (NBRC109023).</title>
        <authorList>
            <person name="Oka T."/>
            <person name="Ekino K."/>
            <person name="Fukuda K."/>
            <person name="Nomura Y."/>
        </authorList>
    </citation>
    <scope>NUCLEOTIDE SEQUENCE [LARGE SCALE GENOMIC DNA]</scope>
    <source>
        <strain evidence="8">No. 5 / NBRC 109023</strain>
    </source>
</reference>
<evidence type="ECO:0000256" key="2">
    <source>
        <dbReference type="ARBA" id="ARBA00010790"/>
    </source>
</evidence>
<dbReference type="PROSITE" id="PS01090">
    <property type="entry name" value="TATD_2"/>
    <property type="match status" value="1"/>
</dbReference>
<evidence type="ECO:0000256" key="4">
    <source>
        <dbReference type="ARBA" id="ARBA00022723"/>
    </source>
</evidence>
<dbReference type="InterPro" id="IPR000172">
    <property type="entry name" value="GMC_OxRdtase_N"/>
</dbReference>
<dbReference type="InParanoid" id="V5HZP9"/>
<sequence length="886" mass="97796">MGETTEKRLRYVDIGINLGDPVFRGSYHGKQVHDDDLADIIQRAHEAGCEKFMVTGSDLEESRHAVQLARDYPGLCYATVGVHPCQAKHFDKFPGGPSKMLEELKAIALEAKESGLAVAFGEIGLDYDRLFLSAKEPQLKYFEAQLDLAVEIQMPLFLHSRAASEDFERLLASRLDKLPKKGLVHSFTGTVEEMQRLVALGLDIGVNGCSMKTEENLEVVKAIPLERIQIETDGPWCEIRPSHASAKYLQGAPPLPKALKKEKFQKGCMVKGRNEPVAISHVAHVIANVKGISVEEVCEALAKADPTLSIAVIESGIETRNNPLIINPAVYIQNIFPSSNTAAFYKSRARAELGGRELVVPAGGCLGGGSSINFMVYSRAQAIDFDDWGVDGWRGKDMIPFLKNYERFQDTSPGIDKSVHGYEGEISVSAGTYAQRPFQEDFLKACKEIGIPETVDVQNLRTSNAVGRWNMYIDRDTGLRQDVPHRILYPILDSKDTGLRVMTESRVDRIIFDGHKAVGVKYRHGTLDKEICARRLVVLASGAFGTPQILERSGIGDKELLDRLGIPLISNLPGVGTNYQDHNVFFYPYKSSADAGETLDGIISGRLSLKEALEKKNASPRRHVLGWNGLDCVGKIRPTDEEAETFPECLKTLWERDYKPRAERPLMLMSSIAAYVGDHSSLAESQYFSLGPYTPYPYSRGSVHITDRDPITPPEFDCGYFSNPADLEKLVWGYKKQREIARRMTHYRGPLQAGHPSFPAGSKAGFDVIDKASQERGRPVPITYSEEDEEAIRSFLRNNVSTAWHSMGTCAMKPRQQGGVVDGDLNVYGVERLKIVDLSICPSNVSANTYSTALVVGEKAASIIAKALGIPYSLKPGSLGPEMARL</sequence>
<evidence type="ECO:0000313" key="8">
    <source>
        <dbReference type="Proteomes" id="UP000018001"/>
    </source>
</evidence>
<dbReference type="InterPro" id="IPR036188">
    <property type="entry name" value="FAD/NAD-bd_sf"/>
</dbReference>
<comment type="similarity">
    <text evidence="2">Belongs to the GMC oxidoreductase family.</text>
</comment>
<accession>V5HZP9</accession>
<keyword evidence="3" id="KW-0540">Nuclease</keyword>
<dbReference type="EMBL" id="BAUL01000133">
    <property type="protein sequence ID" value="GAD95535.1"/>
    <property type="molecule type" value="Genomic_DNA"/>
</dbReference>
<protein>
    <submittedName>
        <fullName evidence="7">Choline dehydrogenase, putative</fullName>
    </submittedName>
</protein>